<dbReference type="GO" id="GO:0004252">
    <property type="term" value="F:serine-type endopeptidase activity"/>
    <property type="evidence" value="ECO:0007669"/>
    <property type="project" value="UniProtKB-UniRule"/>
</dbReference>
<dbReference type="InterPro" id="IPR037045">
    <property type="entry name" value="S8pro/Inhibitor_I9_sf"/>
</dbReference>
<keyword evidence="3 5" id="KW-0378">Hydrolase</keyword>
<dbReference type="InterPro" id="IPR023827">
    <property type="entry name" value="Peptidase_S8_Asp-AS"/>
</dbReference>
<organism evidence="9 10">
    <name type="scientific">Vairimorpha ceranae</name>
    <dbReference type="NCBI Taxonomy" id="40302"/>
    <lineage>
        <taxon>Eukaryota</taxon>
        <taxon>Fungi</taxon>
        <taxon>Fungi incertae sedis</taxon>
        <taxon>Microsporidia</taxon>
        <taxon>Nosematidae</taxon>
        <taxon>Vairimorpha</taxon>
    </lineage>
</organism>
<dbReference type="PANTHER" id="PTHR43806">
    <property type="entry name" value="PEPTIDASE S8"/>
    <property type="match status" value="1"/>
</dbReference>
<evidence type="ECO:0000256" key="2">
    <source>
        <dbReference type="ARBA" id="ARBA00022670"/>
    </source>
</evidence>
<evidence type="ECO:0000313" key="9">
    <source>
        <dbReference type="EMBL" id="KKO76723.1"/>
    </source>
</evidence>
<comment type="caution">
    <text evidence="9">The sequence shown here is derived from an EMBL/GenBank/DDBJ whole genome shotgun (WGS) entry which is preliminary data.</text>
</comment>
<comment type="similarity">
    <text evidence="1 5 6">Belongs to the peptidase S8 family.</text>
</comment>
<dbReference type="PROSITE" id="PS00137">
    <property type="entry name" value="SUBTILASE_HIS"/>
    <property type="match status" value="1"/>
</dbReference>
<evidence type="ECO:0000313" key="10">
    <source>
        <dbReference type="Proteomes" id="UP000034350"/>
    </source>
</evidence>
<dbReference type="VEuPathDB" id="MicrosporidiaDB:AAJ76_1000174952"/>
<proteinExistence type="inferred from homology"/>
<dbReference type="PROSITE" id="PS00136">
    <property type="entry name" value="SUBTILASE_ASP"/>
    <property type="match status" value="1"/>
</dbReference>
<evidence type="ECO:0000256" key="3">
    <source>
        <dbReference type="ARBA" id="ARBA00022801"/>
    </source>
</evidence>
<keyword evidence="10" id="KW-1185">Reference proteome</keyword>
<dbReference type="GeneID" id="36318510"/>
<keyword evidence="2 5" id="KW-0645">Protease</keyword>
<reference evidence="9 10" key="1">
    <citation type="journal article" date="2015" name="Environ. Microbiol.">
        <title>Genome analyses suggest the presence of polyploidy and recent human-driven expansions in eight global populations of the honeybee pathogen Nosema ceranae.</title>
        <authorList>
            <person name="Pelin A."/>
            <person name="Selman M."/>
            <person name="Aris-Brosou S."/>
            <person name="Farinelli L."/>
            <person name="Corradi N."/>
        </authorList>
    </citation>
    <scope>NUCLEOTIDE SEQUENCE [LARGE SCALE GENOMIC DNA]</scope>
    <source>
        <strain evidence="9 10">PA08 1199</strain>
    </source>
</reference>
<dbReference type="RefSeq" id="XP_024332465.1">
    <property type="nucleotide sequence ID" value="XM_024473614.1"/>
</dbReference>
<dbReference type="InterPro" id="IPR022398">
    <property type="entry name" value="Peptidase_S8_His-AS"/>
</dbReference>
<dbReference type="InterPro" id="IPR036852">
    <property type="entry name" value="Peptidase_S8/S53_dom_sf"/>
</dbReference>
<accession>A0A0F9WVH9</accession>
<sequence>MKILYLCAIIYCLEDYIVLFEDRTNLNNLQRILNRENNLIKTKKLLSSKSKIKHEFLNGFYGEMDEETIKKLEKEEEIAVIEKDSVVKIANYKVMDIFLDAGNLHHERKESTIPLALQERAPWGLSRVLGKSYVKSRQYIYPEDAGKDVEVFVIDTGINVLHPDFQGRARWGANFVGGSLDTDDNGHGTHVAGVIGGFKYGISKKANIVAVKVLDANGVGMISKILKGIDYVINEHEKKRELLYDIASAKYLGKKRTPNLEKNLEEFINESNLQPKTVVNMSVGGTKSVALNFALDYAASLGIHFAVAAGNDQQNACSYSPGSSKHAVTIGATDMHDKTADFSNFGNCVDLYAPGVNILSAWNDRRWRVVSGTSMACPHVAGVMALYLGLAGFTPEALKNRLIKDAKNVISADNANESIFKAMWPLNWFSDKEKLPLVSTNKLIKKIIDKNNK</sequence>
<dbReference type="InterPro" id="IPR034193">
    <property type="entry name" value="PCSK9_ProteinaseK-like"/>
</dbReference>
<dbReference type="EMBL" id="JPQZ01000001">
    <property type="protein sequence ID" value="KKO76723.1"/>
    <property type="molecule type" value="Genomic_DNA"/>
</dbReference>
<dbReference type="Gene3D" id="3.30.70.80">
    <property type="entry name" value="Peptidase S8 propeptide/proteinase inhibitor I9"/>
    <property type="match status" value="1"/>
</dbReference>
<dbReference type="InterPro" id="IPR000209">
    <property type="entry name" value="Peptidase_S8/S53_dom"/>
</dbReference>
<dbReference type="PRINTS" id="PR00723">
    <property type="entry name" value="SUBTILISIN"/>
</dbReference>
<feature type="active site" description="Charge relay system" evidence="5">
    <location>
        <position position="155"/>
    </location>
</feature>
<protein>
    <submittedName>
        <fullName evidence="9">Subtilisin-like serine protease</fullName>
    </submittedName>
</protein>
<dbReference type="PROSITE" id="PS00138">
    <property type="entry name" value="SUBTILASE_SER"/>
    <property type="match status" value="1"/>
</dbReference>
<evidence type="ECO:0000259" key="7">
    <source>
        <dbReference type="Pfam" id="PF00082"/>
    </source>
</evidence>
<feature type="active site" description="Charge relay system" evidence="5">
    <location>
        <position position="187"/>
    </location>
</feature>
<keyword evidence="4 5" id="KW-0720">Serine protease</keyword>
<dbReference type="AlphaFoldDB" id="A0A0F9WVH9"/>
<dbReference type="InterPro" id="IPR010259">
    <property type="entry name" value="S8pro/Inhibitor_I9"/>
</dbReference>
<feature type="active site" description="Charge relay system" evidence="5">
    <location>
        <position position="374"/>
    </location>
</feature>
<dbReference type="Pfam" id="PF00082">
    <property type="entry name" value="Peptidase_S8"/>
    <property type="match status" value="1"/>
</dbReference>
<feature type="domain" description="Peptidase S8/S53" evidence="7">
    <location>
        <begin position="146"/>
        <end position="414"/>
    </location>
</feature>
<dbReference type="Proteomes" id="UP000034350">
    <property type="component" value="Unassembled WGS sequence"/>
</dbReference>
<name>A0A0F9WVH9_9MICR</name>
<dbReference type="InterPro" id="IPR023828">
    <property type="entry name" value="Peptidase_S8_Ser-AS"/>
</dbReference>
<dbReference type="PANTHER" id="PTHR43806:SF11">
    <property type="entry name" value="CEREVISIN-RELATED"/>
    <property type="match status" value="1"/>
</dbReference>
<dbReference type="VEuPathDB" id="MicrosporidiaDB:G9O61_00g007310"/>
<dbReference type="InterPro" id="IPR015500">
    <property type="entry name" value="Peptidase_S8_subtilisin-rel"/>
</dbReference>
<dbReference type="GO" id="GO:0005615">
    <property type="term" value="C:extracellular space"/>
    <property type="evidence" value="ECO:0007669"/>
    <property type="project" value="TreeGrafter"/>
</dbReference>
<evidence type="ECO:0000259" key="8">
    <source>
        <dbReference type="Pfam" id="PF05922"/>
    </source>
</evidence>
<dbReference type="Pfam" id="PF05922">
    <property type="entry name" value="Inhibitor_I9"/>
    <property type="match status" value="1"/>
</dbReference>
<evidence type="ECO:0000256" key="4">
    <source>
        <dbReference type="ARBA" id="ARBA00022825"/>
    </source>
</evidence>
<dbReference type="SUPFAM" id="SSF52743">
    <property type="entry name" value="Subtilisin-like"/>
    <property type="match status" value="1"/>
</dbReference>
<dbReference type="VEuPathDB" id="MicrosporidiaDB:NCER_100826"/>
<dbReference type="GO" id="GO:0006508">
    <property type="term" value="P:proteolysis"/>
    <property type="evidence" value="ECO:0007669"/>
    <property type="project" value="UniProtKB-KW"/>
</dbReference>
<evidence type="ECO:0000256" key="5">
    <source>
        <dbReference type="PROSITE-ProRule" id="PRU01240"/>
    </source>
</evidence>
<dbReference type="Gene3D" id="3.40.50.200">
    <property type="entry name" value="Peptidase S8/S53 domain"/>
    <property type="match status" value="1"/>
</dbReference>
<feature type="domain" description="Inhibitor I9" evidence="8">
    <location>
        <begin position="16"/>
        <end position="89"/>
    </location>
</feature>
<dbReference type="InterPro" id="IPR050131">
    <property type="entry name" value="Peptidase_S8_subtilisin-like"/>
</dbReference>
<dbReference type="CDD" id="cd04077">
    <property type="entry name" value="Peptidases_S8_PCSK9_ProteinaseK_like"/>
    <property type="match status" value="1"/>
</dbReference>
<dbReference type="OrthoDB" id="206201at2759"/>
<dbReference type="PROSITE" id="PS51892">
    <property type="entry name" value="SUBTILASE"/>
    <property type="match status" value="1"/>
</dbReference>
<evidence type="ECO:0000256" key="6">
    <source>
        <dbReference type="RuleBase" id="RU003355"/>
    </source>
</evidence>
<evidence type="ECO:0000256" key="1">
    <source>
        <dbReference type="ARBA" id="ARBA00011073"/>
    </source>
</evidence>
<gene>
    <name evidence="9" type="ORF">AAJ76_1000174952</name>
</gene>